<accession>J4GMB3</accession>
<reference evidence="1 2" key="1">
    <citation type="journal article" date="2012" name="Appl. Environ. Microbiol.">
        <title>Short-read sequencing for genomic analysis of the brown rot fungus Fibroporia radiculosa.</title>
        <authorList>
            <person name="Tang J.D."/>
            <person name="Perkins A.D."/>
            <person name="Sonstegard T.S."/>
            <person name="Schroeder S.G."/>
            <person name="Burgess S.C."/>
            <person name="Diehl S.V."/>
        </authorList>
    </citation>
    <scope>NUCLEOTIDE SEQUENCE [LARGE SCALE GENOMIC DNA]</scope>
    <source>
        <strain evidence="1 2">TFFH 294</strain>
    </source>
</reference>
<dbReference type="AlphaFoldDB" id="J4GMB3"/>
<dbReference type="EMBL" id="HE796963">
    <property type="protein sequence ID" value="CCM00050.1"/>
    <property type="molecule type" value="Genomic_DNA"/>
</dbReference>
<dbReference type="OrthoDB" id="4202165at2759"/>
<sequence>MICTPSASHPHGFPDKPVEQSLLNYYSQTPFDSYSLPEEVVDLVLQTLQNAGIEVVEWGALLLRRMGVPRLVRDYSYAVPDEDIIAASRSLEALGLPLSPPSDFMLKVESDMVARGHFYRISHFTAPSSIQRLVLYPLSFASIQFPELSKAPPLHLSPSRCLDVLVPRPSAVFASIMRIMLCYPQYCRMRTMLEADMSELIMYHLLGYTLEDADGDDEDQSEDDNRRVTAAVQVIRNWGIKREWAEDEEWMGDALASIVTGDGHVRYLPSQS</sequence>
<organism evidence="1 2">
    <name type="scientific">Fibroporia radiculosa</name>
    <dbReference type="NCBI Taxonomy" id="599839"/>
    <lineage>
        <taxon>Eukaryota</taxon>
        <taxon>Fungi</taxon>
        <taxon>Dikarya</taxon>
        <taxon>Basidiomycota</taxon>
        <taxon>Agaricomycotina</taxon>
        <taxon>Agaricomycetes</taxon>
        <taxon>Polyporales</taxon>
        <taxon>Fibroporiaceae</taxon>
        <taxon>Fibroporia</taxon>
    </lineage>
</organism>
<protein>
    <submittedName>
        <fullName evidence="1">Uncharacterized protein</fullName>
    </submittedName>
</protein>
<proteinExistence type="predicted"/>
<dbReference type="GeneID" id="24094961"/>
<dbReference type="RefSeq" id="XP_012179333.1">
    <property type="nucleotide sequence ID" value="XM_012323943.1"/>
</dbReference>
<dbReference type="Proteomes" id="UP000006352">
    <property type="component" value="Unassembled WGS sequence"/>
</dbReference>
<keyword evidence="2" id="KW-1185">Reference proteome</keyword>
<name>J4GMB3_9APHY</name>
<evidence type="ECO:0000313" key="2">
    <source>
        <dbReference type="Proteomes" id="UP000006352"/>
    </source>
</evidence>
<gene>
    <name evidence="1" type="ORF">FIBRA_02076</name>
</gene>
<dbReference type="HOGENOM" id="CLU_075379_0_0_1"/>
<dbReference type="InParanoid" id="J4GMB3"/>
<evidence type="ECO:0000313" key="1">
    <source>
        <dbReference type="EMBL" id="CCM00050.1"/>
    </source>
</evidence>